<proteinExistence type="predicted"/>
<accession>A0A2C9CH62</accession>
<dbReference type="OrthoDB" id="6402972at2"/>
<keyword evidence="2" id="KW-1185">Reference proteome</keyword>
<organism evidence="1 2">
    <name type="scientific">Kuenenia stuttgartiensis</name>
    <dbReference type="NCBI Taxonomy" id="174633"/>
    <lineage>
        <taxon>Bacteria</taxon>
        <taxon>Pseudomonadati</taxon>
        <taxon>Planctomycetota</taxon>
        <taxon>Candidatus Brocadiia</taxon>
        <taxon>Candidatus Brocadiales</taxon>
        <taxon>Candidatus Brocadiaceae</taxon>
        <taxon>Candidatus Kuenenia</taxon>
    </lineage>
</organism>
<dbReference type="RefSeq" id="WP_099325679.1">
    <property type="nucleotide sequence ID" value="NZ_LT934425.1"/>
</dbReference>
<sequence>MNDILEKFAFALLGAFIGYLVSNRLAIGRDKRKEFNELINPIRSELLAIRNNPRFNLTGSYGITLSLICEQLHFWNRRSFKRAIDNYEKSKGSENIKLNIDGMGGWAYKDTDWIVHAANELLKYLKPR</sequence>
<protein>
    <submittedName>
        <fullName evidence="1">Uncharacterized protein</fullName>
    </submittedName>
</protein>
<gene>
    <name evidence="1" type="ORF">KSMBR1_2539</name>
</gene>
<dbReference type="KEGG" id="kst:KSMBR1_2539"/>
<reference evidence="2" key="1">
    <citation type="submission" date="2017-10" db="EMBL/GenBank/DDBJ databases">
        <authorList>
            <person name="Frank J."/>
        </authorList>
    </citation>
    <scope>NUCLEOTIDE SEQUENCE [LARGE SCALE GENOMIC DNA]</scope>
</reference>
<dbReference type="Proteomes" id="UP000221734">
    <property type="component" value="Chromosome Kuenenia_stuttgartiensis_MBR1"/>
</dbReference>
<dbReference type="EMBL" id="LT934425">
    <property type="protein sequence ID" value="SOH05026.1"/>
    <property type="molecule type" value="Genomic_DNA"/>
</dbReference>
<dbReference type="AlphaFoldDB" id="A0A2C9CH62"/>
<evidence type="ECO:0000313" key="1">
    <source>
        <dbReference type="EMBL" id="SOH05026.1"/>
    </source>
</evidence>
<name>A0A2C9CH62_KUEST</name>
<evidence type="ECO:0000313" key="2">
    <source>
        <dbReference type="Proteomes" id="UP000221734"/>
    </source>
</evidence>